<dbReference type="Proteomes" id="UP000677228">
    <property type="component" value="Unassembled WGS sequence"/>
</dbReference>
<name>A0A8S2WDX2_9BILA</name>
<evidence type="ECO:0000313" key="2">
    <source>
        <dbReference type="EMBL" id="CAF1625345.1"/>
    </source>
</evidence>
<organism evidence="3 4">
    <name type="scientific">Didymodactylos carnosus</name>
    <dbReference type="NCBI Taxonomy" id="1234261"/>
    <lineage>
        <taxon>Eukaryota</taxon>
        <taxon>Metazoa</taxon>
        <taxon>Spiralia</taxon>
        <taxon>Gnathifera</taxon>
        <taxon>Rotifera</taxon>
        <taxon>Eurotatoria</taxon>
        <taxon>Bdelloidea</taxon>
        <taxon>Philodinida</taxon>
        <taxon>Philodinidae</taxon>
        <taxon>Didymodactylos</taxon>
    </lineage>
</organism>
<feature type="non-terminal residue" evidence="3">
    <location>
        <position position="1"/>
    </location>
</feature>
<gene>
    <name evidence="2" type="ORF">OVA965_LOCUS43421</name>
    <name evidence="3" type="ORF">TMI583_LOCUS45673</name>
</gene>
<dbReference type="AlphaFoldDB" id="A0A8S2WDX2"/>
<dbReference type="EMBL" id="CAJNOK010057181">
    <property type="protein sequence ID" value="CAF1625345.1"/>
    <property type="molecule type" value="Genomic_DNA"/>
</dbReference>
<keyword evidence="1" id="KW-0732">Signal</keyword>
<feature type="chain" id="PRO_5036273862" evidence="1">
    <location>
        <begin position="22"/>
        <end position="72"/>
    </location>
</feature>
<dbReference type="EMBL" id="CAJOBA010082356">
    <property type="protein sequence ID" value="CAF4447684.1"/>
    <property type="molecule type" value="Genomic_DNA"/>
</dbReference>
<evidence type="ECO:0000313" key="3">
    <source>
        <dbReference type="EMBL" id="CAF4447684.1"/>
    </source>
</evidence>
<feature type="signal peptide" evidence="1">
    <location>
        <begin position="1"/>
        <end position="21"/>
    </location>
</feature>
<proteinExistence type="predicted"/>
<comment type="caution">
    <text evidence="3">The sequence shown here is derived from an EMBL/GenBank/DDBJ whole genome shotgun (WGS) entry which is preliminary data.</text>
</comment>
<evidence type="ECO:0000313" key="4">
    <source>
        <dbReference type="Proteomes" id="UP000682733"/>
    </source>
</evidence>
<protein>
    <submittedName>
        <fullName evidence="3">Uncharacterized protein</fullName>
    </submittedName>
</protein>
<dbReference type="Proteomes" id="UP000682733">
    <property type="component" value="Unassembled WGS sequence"/>
</dbReference>
<sequence length="72" mass="8136">MTKLVIFIVISVMLVGTIINGETNPVTPTTLRGLWCLAVYNTTHNYTQLAQAYFYNNGTFTMNFLANITNTW</sequence>
<reference evidence="3" key="1">
    <citation type="submission" date="2021-02" db="EMBL/GenBank/DDBJ databases">
        <authorList>
            <person name="Nowell W R."/>
        </authorList>
    </citation>
    <scope>NUCLEOTIDE SEQUENCE</scope>
</reference>
<accession>A0A8S2WDX2</accession>
<evidence type="ECO:0000256" key="1">
    <source>
        <dbReference type="SAM" id="SignalP"/>
    </source>
</evidence>